<dbReference type="Proteomes" id="UP001530293">
    <property type="component" value="Unassembled WGS sequence"/>
</dbReference>
<keyword evidence="2" id="KW-1133">Transmembrane helix</keyword>
<dbReference type="AlphaFoldDB" id="A0ABD3M7F1"/>
<evidence type="ECO:0000256" key="2">
    <source>
        <dbReference type="SAM" id="Phobius"/>
    </source>
</evidence>
<name>A0ABD3M7F1_9STRA</name>
<protein>
    <submittedName>
        <fullName evidence="3">Uncharacterized protein</fullName>
    </submittedName>
</protein>
<dbReference type="EMBL" id="JALLBG020000195">
    <property type="protein sequence ID" value="KAL3759969.1"/>
    <property type="molecule type" value="Genomic_DNA"/>
</dbReference>
<keyword evidence="2" id="KW-0812">Transmembrane</keyword>
<feature type="region of interest" description="Disordered" evidence="1">
    <location>
        <begin position="1"/>
        <end position="131"/>
    </location>
</feature>
<feature type="region of interest" description="Disordered" evidence="1">
    <location>
        <begin position="306"/>
        <end position="330"/>
    </location>
</feature>
<feature type="transmembrane region" description="Helical" evidence="2">
    <location>
        <begin position="173"/>
        <end position="194"/>
    </location>
</feature>
<comment type="caution">
    <text evidence="3">The sequence shown here is derived from an EMBL/GenBank/DDBJ whole genome shotgun (WGS) entry which is preliminary data.</text>
</comment>
<feature type="transmembrane region" description="Helical" evidence="2">
    <location>
        <begin position="144"/>
        <end position="167"/>
    </location>
</feature>
<sequence length="330" mass="37018">MQKLHPHSLNPSVESTPLLAEASIGDERGTNEQLSMPGFLGAVAPPPVSAPPPPPTDTDTSDANTSGGYITNNNLPNQNRINTISSFPSSSVDDNSQSNTSGKMRKKKKKLQDSSSTGAGAGSKATKRRKDGPHKSVCHLIFDVVRYSAIISCFMMFLTQTIPLIIFIDESTWLQIAVRLYLAIFCLIFILVEFRTPLFNGIVQNWILRGFLYSFIGLIGMEQDLAIRVEEISAGSTSSVLGPDFLTLFAMLFINITAWTIISVGILYILLGVFCLQGLYERLEKDHREKVSEWKRKKNVEADFRKQKESQRQYEQDRWEGRGEWYDDLE</sequence>
<gene>
    <name evidence="3" type="ORF">ACHAWU_000592</name>
</gene>
<evidence type="ECO:0000313" key="3">
    <source>
        <dbReference type="EMBL" id="KAL3759969.1"/>
    </source>
</evidence>
<accession>A0ABD3M7F1</accession>
<organism evidence="3 4">
    <name type="scientific">Discostella pseudostelligera</name>
    <dbReference type="NCBI Taxonomy" id="259834"/>
    <lineage>
        <taxon>Eukaryota</taxon>
        <taxon>Sar</taxon>
        <taxon>Stramenopiles</taxon>
        <taxon>Ochrophyta</taxon>
        <taxon>Bacillariophyta</taxon>
        <taxon>Coscinodiscophyceae</taxon>
        <taxon>Thalassiosirophycidae</taxon>
        <taxon>Stephanodiscales</taxon>
        <taxon>Stephanodiscaceae</taxon>
        <taxon>Discostella</taxon>
    </lineage>
</organism>
<reference evidence="3 4" key="1">
    <citation type="submission" date="2024-10" db="EMBL/GenBank/DDBJ databases">
        <title>Updated reference genomes for cyclostephanoid diatoms.</title>
        <authorList>
            <person name="Roberts W.R."/>
            <person name="Alverson A.J."/>
        </authorList>
    </citation>
    <scope>NUCLEOTIDE SEQUENCE [LARGE SCALE GENOMIC DNA]</scope>
    <source>
        <strain evidence="3 4">AJA232-27</strain>
    </source>
</reference>
<proteinExistence type="predicted"/>
<feature type="compositionally biased region" description="Low complexity" evidence="1">
    <location>
        <begin position="85"/>
        <end position="101"/>
    </location>
</feature>
<keyword evidence="2" id="KW-0472">Membrane</keyword>
<feature type="compositionally biased region" description="Low complexity" evidence="1">
    <location>
        <begin position="114"/>
        <end position="124"/>
    </location>
</feature>
<feature type="compositionally biased region" description="Polar residues" evidence="1">
    <location>
        <begin position="64"/>
        <end position="84"/>
    </location>
</feature>
<keyword evidence="4" id="KW-1185">Reference proteome</keyword>
<feature type="compositionally biased region" description="Pro residues" evidence="1">
    <location>
        <begin position="44"/>
        <end position="56"/>
    </location>
</feature>
<feature type="transmembrane region" description="Helical" evidence="2">
    <location>
        <begin position="206"/>
        <end position="227"/>
    </location>
</feature>
<evidence type="ECO:0000313" key="4">
    <source>
        <dbReference type="Proteomes" id="UP001530293"/>
    </source>
</evidence>
<evidence type="ECO:0000256" key="1">
    <source>
        <dbReference type="SAM" id="MobiDB-lite"/>
    </source>
</evidence>
<feature type="transmembrane region" description="Helical" evidence="2">
    <location>
        <begin position="247"/>
        <end position="280"/>
    </location>
</feature>